<proteinExistence type="predicted"/>
<name>A0A1L4D4Y5_9BACT</name>
<dbReference type="OrthoDB" id="9807664at2"/>
<sequence length="634" mass="73417">MTSSPAQLKQKYKPKYTGYVGGRFIYYRLVPDLNGELVPQRCNRTDNPELQSTYLYNQDGSEVLRYIRLDIDAEKTIDSWKDENGVVSWTLISRELEKYPGIKRQIEKVILSRSKRGIHILIGLAPLPLISESIQAQLLARKIQSNLITCFNELGIGADPAGRGLKLLFSTYRNHENLVHSNQILTKNIEKSAKKLGAVRVNYLNNLNNACEEMLEKLGIKRGNRLYPDLRLEVKIARLFLFVLGMYQPIEINSTLFENKVTTDQDYLNNISYAKINTVELNYEQIAEIMATEKRNIYGKFWDKKEIKELFNIDKTIDNTIRISVKETRNLHKMIQRALSIWNYQPSELKLNLIRPENVLDGSRNSAIVSWALAMKWSGIDSENALKCLTEMVKIIPDCENAKKSCKKSQLKATINSIYRNRRELEGWIREELPEWISEYLPCNLAKKAATPAAEGGYTISLSRNIQACRLSTDLLHIKKFYILRSDGFLYFHGKYYSCGLKHSKKKVKLLILDNMIHVYGFEDNLKIAVHKINTEKYKKFSVLEEHELDVEEIFLFNQNYILKAKSISGSLSLFIQSILCNMKGFSDNKFICAMLSIKKKYDFSSRKIEQLFAYCLENRIFGYRKIIEISRSM</sequence>
<keyword evidence="2" id="KW-1185">Reference proteome</keyword>
<geneLocation type="plasmid" evidence="2">
    <name>pnonnen2</name>
</geneLocation>
<dbReference type="EMBL" id="CP017836">
    <property type="protein sequence ID" value="APJ05275.1"/>
    <property type="molecule type" value="Genomic_DNA"/>
</dbReference>
<accession>A0A1L4D4Y5</accession>
<dbReference type="AlphaFoldDB" id="A0A1L4D4Y5"/>
<dbReference type="KEGG" id="saqi:AXG55_14735"/>
<gene>
    <name evidence="1" type="ORF">AXG55_14735</name>
</gene>
<keyword evidence="1" id="KW-0614">Plasmid</keyword>
<organism evidence="1 2">
    <name type="scientific">Silvanigrella aquatica</name>
    <dbReference type="NCBI Taxonomy" id="1915309"/>
    <lineage>
        <taxon>Bacteria</taxon>
        <taxon>Pseudomonadati</taxon>
        <taxon>Bdellovibrionota</taxon>
        <taxon>Oligoflexia</taxon>
        <taxon>Silvanigrellales</taxon>
        <taxon>Silvanigrellaceae</taxon>
        <taxon>Silvanigrella</taxon>
    </lineage>
</organism>
<dbReference type="RefSeq" id="WP_148698938.1">
    <property type="nucleotide sequence ID" value="NZ_CP017836.1"/>
</dbReference>
<protein>
    <submittedName>
        <fullName evidence="1">Uncharacterized protein</fullName>
    </submittedName>
</protein>
<evidence type="ECO:0000313" key="2">
    <source>
        <dbReference type="Proteomes" id="UP000184731"/>
    </source>
</evidence>
<dbReference type="Proteomes" id="UP000184731">
    <property type="component" value="Plasmid pnonnen2"/>
</dbReference>
<evidence type="ECO:0000313" key="1">
    <source>
        <dbReference type="EMBL" id="APJ05275.1"/>
    </source>
</evidence>
<reference evidence="1 2" key="1">
    <citation type="submission" date="2016-10" db="EMBL/GenBank/DDBJ databases">
        <title>Silvanigrella aquatica sp. nov., isolated from a freshwater lake located in the Black Forest, Germany, description of Silvanigrellaceae fam. nov., Silvanigrellales ord. nov., reclassification of the order Bdellovibrionales in the class Oligoflexia, reclassification of the families Bacteriovoracaceae and Halobacteriovoraceae in the new order Bacteriovoracales ord. nov., and reclassification of the family Pseudobacteriovoracaceae in the order Oligoflexiales.</title>
        <authorList>
            <person name="Hahn M.W."/>
            <person name="Schmidt J."/>
            <person name="Koll U."/>
            <person name="Rohde M."/>
            <person name="Verbag S."/>
            <person name="Pitt A."/>
            <person name="Nakai R."/>
            <person name="Naganuma T."/>
            <person name="Lang E."/>
        </authorList>
    </citation>
    <scope>NUCLEOTIDE SEQUENCE [LARGE SCALE GENOMIC DNA]</scope>
    <source>
        <strain evidence="1 2">MWH-Nonnen-W8red</strain>
        <plasmid evidence="2">Plasmid pnonnen2</plasmid>
    </source>
</reference>